<proteinExistence type="predicted"/>
<evidence type="ECO:0000256" key="2">
    <source>
        <dbReference type="SAM" id="SignalP"/>
    </source>
</evidence>
<evidence type="ECO:0000259" key="3">
    <source>
        <dbReference type="Pfam" id="PF00135"/>
    </source>
</evidence>
<feature type="domain" description="Carboxylesterase type B" evidence="3">
    <location>
        <begin position="68"/>
        <end position="593"/>
    </location>
</feature>
<keyword evidence="5" id="KW-1185">Reference proteome</keyword>
<dbReference type="InterPro" id="IPR029058">
    <property type="entry name" value="AB_hydrolase_fold"/>
</dbReference>
<evidence type="ECO:0000256" key="1">
    <source>
        <dbReference type="SAM" id="MobiDB-lite"/>
    </source>
</evidence>
<evidence type="ECO:0000313" key="4">
    <source>
        <dbReference type="EMBL" id="CAG8979607.1"/>
    </source>
</evidence>
<dbReference type="PANTHER" id="PTHR11559">
    <property type="entry name" value="CARBOXYLESTERASE"/>
    <property type="match status" value="1"/>
</dbReference>
<dbReference type="InterPro" id="IPR002018">
    <property type="entry name" value="CarbesteraseB"/>
</dbReference>
<dbReference type="SUPFAM" id="SSF53474">
    <property type="entry name" value="alpha/beta-Hydrolases"/>
    <property type="match status" value="1"/>
</dbReference>
<comment type="caution">
    <text evidence="4">The sequence shown here is derived from an EMBL/GenBank/DDBJ whole genome shotgun (WGS) entry which is preliminary data.</text>
</comment>
<feature type="signal peptide" evidence="2">
    <location>
        <begin position="1"/>
        <end position="20"/>
    </location>
</feature>
<evidence type="ECO:0000313" key="5">
    <source>
        <dbReference type="Proteomes" id="UP000701801"/>
    </source>
</evidence>
<dbReference type="InterPro" id="IPR050309">
    <property type="entry name" value="Type-B_Carboxylest/Lipase"/>
</dbReference>
<dbReference type="AlphaFoldDB" id="A0A9N9Q9M4"/>
<feature type="region of interest" description="Disordered" evidence="1">
    <location>
        <begin position="601"/>
        <end position="685"/>
    </location>
</feature>
<reference evidence="4" key="1">
    <citation type="submission" date="2021-07" db="EMBL/GenBank/DDBJ databases">
        <authorList>
            <person name="Durling M."/>
        </authorList>
    </citation>
    <scope>NUCLEOTIDE SEQUENCE</scope>
</reference>
<sequence>MKTFSLGLVALSTFGILSNASVVHIALSNEKVEVDLVPEQESPQQNLNAPPTKNLTLEDHHVNLDYEIHGGNLTTSGKYLSFKNIPYAQPPLNEYRWAPPQDIEEESPKINYGPKSYICPQTPPGWVAIGTNFVEGFNNKTWNARWEKPINASDYGAIPKQSDLFSEDCLLLDVMVPRPLWESREYYKAPVVVWIHGGEFLAGNKEMNGSPEGLLEAAGKDGDEIIFVAMNYRLGAFGWLGGEKFMSQGGLPNLGLHDQAFALQWVKKYIERFGGDSESITVMGQNSGASSIIHHITSYGGDKDLAPDFEAAIIQSPGFYPQANGTQDDQTFATFLNLTNSTDLQSLQKQNSSVLIQANLNMTWNSSPYGYYAFGPTVDGRYVPDLPSRLLKEGKFHGKIPLLMGHERLDGLLFSPPWIRTNQALQDWFVEVYPGAPNSTLGFIANNYTIPGKKSPPQLTLIGVSDFVNHISIECNNYYLTEASLKYSSSTPVWRYIFNALPAVNGYDVGYTFYPDKPPISPVNVPLASFFQQSLVNFIRNRDPNPEKGTASWDRYKPSKRRVINLGKKDQLIADYTWESRDDTMLREKCAFWQSAPFYTPPLPPLKEPNKPIKEPGKKPEPEPKPEPKPVPGHDEKPLPVRPEPHPEPEPEPEPTQPLPEPEKPNTDSGVLEIEDDVYEHRELI</sequence>
<feature type="chain" id="PRO_5040469853" description="Carboxylesterase type B domain-containing protein" evidence="2">
    <location>
        <begin position="21"/>
        <end position="685"/>
    </location>
</feature>
<dbReference type="EMBL" id="CAJVRM010000324">
    <property type="protein sequence ID" value="CAG8979607.1"/>
    <property type="molecule type" value="Genomic_DNA"/>
</dbReference>
<dbReference type="OrthoDB" id="408631at2759"/>
<dbReference type="Gene3D" id="3.40.50.1820">
    <property type="entry name" value="alpha/beta hydrolase"/>
    <property type="match status" value="1"/>
</dbReference>
<name>A0A9N9Q9M4_9HELO</name>
<gene>
    <name evidence="4" type="ORF">HYALB_00013535</name>
</gene>
<feature type="compositionally biased region" description="Basic and acidic residues" evidence="1">
    <location>
        <begin position="608"/>
        <end position="649"/>
    </location>
</feature>
<keyword evidence="2" id="KW-0732">Signal</keyword>
<organism evidence="4 5">
    <name type="scientific">Hymenoscyphus albidus</name>
    <dbReference type="NCBI Taxonomy" id="595503"/>
    <lineage>
        <taxon>Eukaryota</taxon>
        <taxon>Fungi</taxon>
        <taxon>Dikarya</taxon>
        <taxon>Ascomycota</taxon>
        <taxon>Pezizomycotina</taxon>
        <taxon>Leotiomycetes</taxon>
        <taxon>Helotiales</taxon>
        <taxon>Helotiaceae</taxon>
        <taxon>Hymenoscyphus</taxon>
    </lineage>
</organism>
<accession>A0A9N9Q9M4</accession>
<dbReference type="Proteomes" id="UP000701801">
    <property type="component" value="Unassembled WGS sequence"/>
</dbReference>
<dbReference type="Pfam" id="PF00135">
    <property type="entry name" value="COesterase"/>
    <property type="match status" value="1"/>
</dbReference>
<protein>
    <recommendedName>
        <fullName evidence="3">Carboxylesterase type B domain-containing protein</fullName>
    </recommendedName>
</protein>